<proteinExistence type="predicted"/>
<comment type="caution">
    <text evidence="1">The sequence shown here is derived from an EMBL/GenBank/DDBJ whole genome shotgun (WGS) entry which is preliminary data.</text>
</comment>
<sequence length="93" mass="10517">MNKSSLVQAVLGSKLLIVSSNLTLDERQALAEMLADLMGRETTFCISREQQDWLVAKAWSAATGKTRRAHRRSSFGNKVDFEKIRLMFSKLVE</sequence>
<dbReference type="Proteomes" id="UP001157461">
    <property type="component" value="Unassembled WGS sequence"/>
</dbReference>
<accession>A0ABT6II90</accession>
<dbReference type="RefSeq" id="WP_280309293.1">
    <property type="nucleotide sequence ID" value="NZ_JAPDIQ010000006.1"/>
</dbReference>
<dbReference type="EMBL" id="JAPDIQ010000006">
    <property type="protein sequence ID" value="MDH4764179.1"/>
    <property type="molecule type" value="Genomic_DNA"/>
</dbReference>
<protein>
    <submittedName>
        <fullName evidence="1">Uncharacterized protein</fullName>
    </submittedName>
</protein>
<gene>
    <name evidence="1" type="ORF">OMP44_14915</name>
</gene>
<evidence type="ECO:0000313" key="2">
    <source>
        <dbReference type="Proteomes" id="UP001157461"/>
    </source>
</evidence>
<keyword evidence="2" id="KW-1185">Reference proteome</keyword>
<reference evidence="1 2" key="1">
    <citation type="submission" date="2022-10" db="EMBL/GenBank/DDBJ databases">
        <title>A novel Pseudomonas species, isolated from Passiflora incarnata leaves.</title>
        <authorList>
            <person name="Cueva-Yesquen L.G."/>
            <person name="Fantinatti-Garboggini F."/>
        </authorList>
    </citation>
    <scope>NUCLEOTIDE SEQUENCE [LARGE SCALE GENOMIC DNA]</scope>
    <source>
        <strain evidence="1 2">CBMAI 2609</strain>
    </source>
</reference>
<name>A0ABT6II90_9PSED</name>
<organism evidence="1 2">
    <name type="scientific">Pseudomonas flavocrustae</name>
    <dbReference type="NCBI Taxonomy" id="2991719"/>
    <lineage>
        <taxon>Bacteria</taxon>
        <taxon>Pseudomonadati</taxon>
        <taxon>Pseudomonadota</taxon>
        <taxon>Gammaproteobacteria</taxon>
        <taxon>Pseudomonadales</taxon>
        <taxon>Pseudomonadaceae</taxon>
        <taxon>Pseudomonas</taxon>
    </lineage>
</organism>
<evidence type="ECO:0000313" key="1">
    <source>
        <dbReference type="EMBL" id="MDH4764179.1"/>
    </source>
</evidence>